<comment type="caution">
    <text evidence="1">The sequence shown here is derived from an EMBL/GenBank/DDBJ whole genome shotgun (WGS) entry which is preliminary data.</text>
</comment>
<accession>X0T9F9</accession>
<dbReference type="EMBL" id="BARS01003627">
    <property type="protein sequence ID" value="GAF84832.1"/>
    <property type="molecule type" value="Genomic_DNA"/>
</dbReference>
<name>X0T9F9_9ZZZZ</name>
<protein>
    <submittedName>
        <fullName evidence="1">Uncharacterized protein</fullName>
    </submittedName>
</protein>
<gene>
    <name evidence="1" type="ORF">S01H1_07031</name>
</gene>
<sequence length="136" mass="15702">MTDVAFAEVFDLSPVLAYEAGYYDRANAKLHDGNRVYLSGKNEPWNQRLDYRSRMWMDAVAYVWPKWWLDHELRAILSKYRQSDNKRISGYSVSSTCLATNDGAEGYRQVLLQLEQICQAAMFTSKGKVKITVFSD</sequence>
<proteinExistence type="predicted"/>
<feature type="non-terminal residue" evidence="1">
    <location>
        <position position="136"/>
    </location>
</feature>
<reference evidence="1" key="1">
    <citation type="journal article" date="2014" name="Front. Microbiol.">
        <title>High frequency of phylogenetically diverse reductive dehalogenase-homologous genes in deep subseafloor sedimentary metagenomes.</title>
        <authorList>
            <person name="Kawai M."/>
            <person name="Futagami T."/>
            <person name="Toyoda A."/>
            <person name="Takaki Y."/>
            <person name="Nishi S."/>
            <person name="Hori S."/>
            <person name="Arai W."/>
            <person name="Tsubouchi T."/>
            <person name="Morono Y."/>
            <person name="Uchiyama I."/>
            <person name="Ito T."/>
            <person name="Fujiyama A."/>
            <person name="Inagaki F."/>
            <person name="Takami H."/>
        </authorList>
    </citation>
    <scope>NUCLEOTIDE SEQUENCE</scope>
    <source>
        <strain evidence="1">Expedition CK06-06</strain>
    </source>
</reference>
<evidence type="ECO:0000313" key="1">
    <source>
        <dbReference type="EMBL" id="GAF84832.1"/>
    </source>
</evidence>
<dbReference type="AlphaFoldDB" id="X0T9F9"/>
<organism evidence="1">
    <name type="scientific">marine sediment metagenome</name>
    <dbReference type="NCBI Taxonomy" id="412755"/>
    <lineage>
        <taxon>unclassified sequences</taxon>
        <taxon>metagenomes</taxon>
        <taxon>ecological metagenomes</taxon>
    </lineage>
</organism>